<dbReference type="InParanoid" id="A0A1X7UT72"/>
<evidence type="ECO:0000256" key="5">
    <source>
        <dbReference type="ARBA" id="ARBA00023157"/>
    </source>
</evidence>
<keyword evidence="6" id="KW-0340">Growth factor binding</keyword>
<dbReference type="Proteomes" id="UP000007879">
    <property type="component" value="Unassembled WGS sequence"/>
</dbReference>
<dbReference type="KEGG" id="aqu:109582177"/>
<keyword evidence="4 8" id="KW-0732">Signal</keyword>
<evidence type="ECO:0000256" key="3">
    <source>
        <dbReference type="ARBA" id="ARBA00022525"/>
    </source>
</evidence>
<dbReference type="GO" id="GO:0019838">
    <property type="term" value="F:growth factor binding"/>
    <property type="evidence" value="ECO:0007669"/>
    <property type="project" value="UniProtKB-KW"/>
</dbReference>
<evidence type="ECO:0000313" key="9">
    <source>
        <dbReference type="EnsemblMetazoa" id="Aqu2.1.31190_001"/>
    </source>
</evidence>
<gene>
    <name evidence="9" type="primary">109582177</name>
</gene>
<keyword evidence="5" id="KW-1015">Disulfide bond</keyword>
<name>A0A1X7UT72_AMPQE</name>
<feature type="signal peptide" evidence="8">
    <location>
        <begin position="1"/>
        <end position="22"/>
    </location>
</feature>
<reference evidence="9" key="2">
    <citation type="submission" date="2017-05" db="UniProtKB">
        <authorList>
            <consortium name="EnsemblMetazoa"/>
        </authorList>
    </citation>
    <scope>IDENTIFICATION</scope>
</reference>
<dbReference type="AlphaFoldDB" id="A0A1X7UT72"/>
<evidence type="ECO:0000256" key="2">
    <source>
        <dbReference type="ARBA" id="ARBA00008326"/>
    </source>
</evidence>
<proteinExistence type="inferred from homology"/>
<comment type="subcellular location">
    <subcellularLocation>
        <location evidence="1">Secreted</location>
    </subcellularLocation>
</comment>
<keyword evidence="10" id="KW-1185">Reference proteome</keyword>
<sequence length="154" mass="17236">MLSLIVLAFSLSLLSLSPSCEGVFEGKFTTDQGSNCEWKEVNHNPTSVAFLLECSCKSATDGKFFEYSCEYEGNPHDCEYFDKTGGAPRFFHQIANYFKERSHACLADSVDVSKVTKICSNMSTHLLTRREAGKGRNGDPKRCSNEGSRKRREL</sequence>
<evidence type="ECO:0000256" key="8">
    <source>
        <dbReference type="SAM" id="SignalP"/>
    </source>
</evidence>
<protein>
    <submittedName>
        <fullName evidence="9">Uncharacterized protein</fullName>
    </submittedName>
</protein>
<dbReference type="EnsemblMetazoa" id="Aqu2.1.31190_001">
    <property type="protein sequence ID" value="Aqu2.1.31190_001"/>
    <property type="gene ID" value="Aqu2.1.31190"/>
</dbReference>
<organism evidence="9">
    <name type="scientific">Amphimedon queenslandica</name>
    <name type="common">Sponge</name>
    <dbReference type="NCBI Taxonomy" id="400682"/>
    <lineage>
        <taxon>Eukaryota</taxon>
        <taxon>Metazoa</taxon>
        <taxon>Porifera</taxon>
        <taxon>Demospongiae</taxon>
        <taxon>Heteroscleromorpha</taxon>
        <taxon>Haplosclerida</taxon>
        <taxon>Niphatidae</taxon>
        <taxon>Amphimedon</taxon>
    </lineage>
</organism>
<evidence type="ECO:0000256" key="4">
    <source>
        <dbReference type="ARBA" id="ARBA00022729"/>
    </source>
</evidence>
<dbReference type="Pfam" id="PF06473">
    <property type="entry name" value="FGF-BP1"/>
    <property type="match status" value="1"/>
</dbReference>
<feature type="region of interest" description="Disordered" evidence="7">
    <location>
        <begin position="130"/>
        <end position="154"/>
    </location>
</feature>
<evidence type="ECO:0000313" key="10">
    <source>
        <dbReference type="Proteomes" id="UP000007879"/>
    </source>
</evidence>
<evidence type="ECO:0000256" key="1">
    <source>
        <dbReference type="ARBA" id="ARBA00004613"/>
    </source>
</evidence>
<dbReference type="InterPro" id="IPR010510">
    <property type="entry name" value="FGF1-bd"/>
</dbReference>
<comment type="similarity">
    <text evidence="2">Belongs to the fibroblast growth factor-binding protein family.</text>
</comment>
<feature type="chain" id="PRO_5011987716" evidence="8">
    <location>
        <begin position="23"/>
        <end position="154"/>
    </location>
</feature>
<keyword evidence="3" id="KW-0964">Secreted</keyword>
<evidence type="ECO:0000256" key="7">
    <source>
        <dbReference type="SAM" id="MobiDB-lite"/>
    </source>
</evidence>
<reference evidence="10" key="1">
    <citation type="journal article" date="2010" name="Nature">
        <title>The Amphimedon queenslandica genome and the evolution of animal complexity.</title>
        <authorList>
            <person name="Srivastava M."/>
            <person name="Simakov O."/>
            <person name="Chapman J."/>
            <person name="Fahey B."/>
            <person name="Gauthier M.E."/>
            <person name="Mitros T."/>
            <person name="Richards G.S."/>
            <person name="Conaco C."/>
            <person name="Dacre M."/>
            <person name="Hellsten U."/>
            <person name="Larroux C."/>
            <person name="Putnam N.H."/>
            <person name="Stanke M."/>
            <person name="Adamska M."/>
            <person name="Darling A."/>
            <person name="Degnan S.M."/>
            <person name="Oakley T.H."/>
            <person name="Plachetzki D.C."/>
            <person name="Zhai Y."/>
            <person name="Adamski M."/>
            <person name="Calcino A."/>
            <person name="Cummins S.F."/>
            <person name="Goodstein D.M."/>
            <person name="Harris C."/>
            <person name="Jackson D.J."/>
            <person name="Leys S.P."/>
            <person name="Shu S."/>
            <person name="Woodcroft B.J."/>
            <person name="Vervoort M."/>
            <person name="Kosik K.S."/>
            <person name="Manning G."/>
            <person name="Degnan B.M."/>
            <person name="Rokhsar D.S."/>
        </authorList>
    </citation>
    <scope>NUCLEOTIDE SEQUENCE [LARGE SCALE GENOMIC DNA]</scope>
</reference>
<accession>A0A1X7UT72</accession>
<evidence type="ECO:0000256" key="6">
    <source>
        <dbReference type="ARBA" id="ARBA00023183"/>
    </source>
</evidence>
<dbReference type="GO" id="GO:0005576">
    <property type="term" value="C:extracellular region"/>
    <property type="evidence" value="ECO:0007669"/>
    <property type="project" value="UniProtKB-SubCell"/>
</dbReference>
<dbReference type="EnsemblMetazoa" id="XM_019996828.1">
    <property type="protein sequence ID" value="XP_019852387.1"/>
    <property type="gene ID" value="LOC109582177"/>
</dbReference>